<feature type="transmembrane region" description="Helical" evidence="1">
    <location>
        <begin position="271"/>
        <end position="291"/>
    </location>
</feature>
<keyword evidence="1" id="KW-1133">Transmembrane helix</keyword>
<dbReference type="PANTHER" id="PTHR31061">
    <property type="entry name" value="LD22376P"/>
    <property type="match status" value="1"/>
</dbReference>
<sequence length="373" mass="42107">MSPGIQKNRLVSLDALRGFDMFWIVGARAIAGGMASLNLPGASVVAGQLSHTKWNGFSFYDLIFPLFIFMTGVSLALSLKKRKGRGDGKGTMMKHILKRTIILFALGIVYNLDFRSYPDFDAIRIMGVLQRIALCYFFASFITIYNKTRTQAVIIPIILIGYWAIMRFVPVPGFGAGIWTEQGNLEHYVDILLLPGRLYHGSWDPEGILSTLPAVATCLLGVMAGHLLQVREWKGKPVNPLHRVQVMVFSGIALTMIGLLMDPIFPINKNLWSSSFVLFTAGLSAILLAVFHWLIDLRGYRQWAFPFVVIGVNSIFIYLAARFIPFDRIARWLTAGTQTFWGQSLDLVTALIQLFLEWLLLFFLYKRKIYIKI</sequence>
<keyword evidence="1" id="KW-0472">Membrane</keyword>
<dbReference type="Proteomes" id="UP000323521">
    <property type="component" value="Chromosome"/>
</dbReference>
<keyword evidence="1" id="KW-0812">Transmembrane</keyword>
<protein>
    <submittedName>
        <fullName evidence="2">Uncharacterized protein</fullName>
    </submittedName>
</protein>
<proteinExistence type="predicted"/>
<dbReference type="KEGG" id="fwa:DCMF_05570"/>
<evidence type="ECO:0000256" key="1">
    <source>
        <dbReference type="SAM" id="Phobius"/>
    </source>
</evidence>
<feature type="transmembrane region" description="Helical" evidence="1">
    <location>
        <begin position="152"/>
        <end position="169"/>
    </location>
</feature>
<keyword evidence="3" id="KW-1185">Reference proteome</keyword>
<dbReference type="AlphaFoldDB" id="A0A3G1L141"/>
<evidence type="ECO:0000313" key="3">
    <source>
        <dbReference type="Proteomes" id="UP000323521"/>
    </source>
</evidence>
<organism evidence="2 3">
    <name type="scientific">Formimonas warabiya</name>
    <dbReference type="NCBI Taxonomy" id="1761012"/>
    <lineage>
        <taxon>Bacteria</taxon>
        <taxon>Bacillati</taxon>
        <taxon>Bacillota</taxon>
        <taxon>Clostridia</taxon>
        <taxon>Eubacteriales</taxon>
        <taxon>Peptococcaceae</taxon>
        <taxon>Candidatus Formimonas</taxon>
    </lineage>
</organism>
<feature type="transmembrane region" description="Helical" evidence="1">
    <location>
        <begin position="344"/>
        <end position="365"/>
    </location>
</feature>
<feature type="transmembrane region" description="Helical" evidence="1">
    <location>
        <begin position="123"/>
        <end position="145"/>
    </location>
</feature>
<feature type="transmembrane region" description="Helical" evidence="1">
    <location>
        <begin position="100"/>
        <end position="117"/>
    </location>
</feature>
<feature type="transmembrane region" description="Helical" evidence="1">
    <location>
        <begin position="246"/>
        <end position="265"/>
    </location>
</feature>
<feature type="transmembrane region" description="Helical" evidence="1">
    <location>
        <begin position="303"/>
        <end position="324"/>
    </location>
</feature>
<dbReference type="PANTHER" id="PTHR31061:SF24">
    <property type="entry name" value="LD22376P"/>
    <property type="match status" value="1"/>
</dbReference>
<evidence type="ECO:0000313" key="2">
    <source>
        <dbReference type="EMBL" id="ATW28378.1"/>
    </source>
</evidence>
<name>A0A3G1L141_FORW1</name>
<reference evidence="2 3" key="1">
    <citation type="submission" date="2016-10" db="EMBL/GenBank/DDBJ databases">
        <title>Complete Genome Sequence of Peptococcaceae strain DCMF.</title>
        <authorList>
            <person name="Edwards R.J."/>
            <person name="Holland S.I."/>
            <person name="Deshpande N.P."/>
            <person name="Wong Y.K."/>
            <person name="Ertan H."/>
            <person name="Manefield M."/>
            <person name="Russell T.L."/>
            <person name="Lee M.J."/>
        </authorList>
    </citation>
    <scope>NUCLEOTIDE SEQUENCE [LARGE SCALE GENOMIC DNA]</scope>
    <source>
        <strain evidence="2 3">DCMF</strain>
    </source>
</reference>
<feature type="transmembrane region" description="Helical" evidence="1">
    <location>
        <begin position="21"/>
        <end position="39"/>
    </location>
</feature>
<gene>
    <name evidence="2" type="ORF">DCMF_05570</name>
</gene>
<feature type="transmembrane region" description="Helical" evidence="1">
    <location>
        <begin position="59"/>
        <end position="79"/>
    </location>
</feature>
<accession>A0A3G1L141</accession>
<feature type="transmembrane region" description="Helical" evidence="1">
    <location>
        <begin position="207"/>
        <end position="225"/>
    </location>
</feature>
<dbReference type="EMBL" id="CP017634">
    <property type="protein sequence ID" value="ATW28378.1"/>
    <property type="molecule type" value="Genomic_DNA"/>
</dbReference>